<evidence type="ECO:0000313" key="10">
    <source>
        <dbReference type="Proteomes" id="UP001501842"/>
    </source>
</evidence>
<dbReference type="InterPro" id="IPR013563">
    <property type="entry name" value="Oligopep_ABC_C"/>
</dbReference>
<evidence type="ECO:0000259" key="8">
    <source>
        <dbReference type="PROSITE" id="PS50893"/>
    </source>
</evidence>
<dbReference type="PROSITE" id="PS00211">
    <property type="entry name" value="ABC_TRANSPORTER_1"/>
    <property type="match status" value="2"/>
</dbReference>
<keyword evidence="5" id="KW-0547">Nucleotide-binding</keyword>
<comment type="similarity">
    <text evidence="2">Belongs to the ABC transporter superfamily.</text>
</comment>
<dbReference type="NCBIfam" id="NF007739">
    <property type="entry name" value="PRK10419.1"/>
    <property type="match status" value="2"/>
</dbReference>
<accession>A0ABP6GT61</accession>
<organism evidence="9 10">
    <name type="scientific">Actinocorallia aurantiaca</name>
    <dbReference type="NCBI Taxonomy" id="46204"/>
    <lineage>
        <taxon>Bacteria</taxon>
        <taxon>Bacillati</taxon>
        <taxon>Actinomycetota</taxon>
        <taxon>Actinomycetes</taxon>
        <taxon>Streptosporangiales</taxon>
        <taxon>Thermomonosporaceae</taxon>
        <taxon>Actinocorallia</taxon>
    </lineage>
</organism>
<proteinExistence type="inferred from homology"/>
<evidence type="ECO:0000256" key="2">
    <source>
        <dbReference type="ARBA" id="ARBA00005417"/>
    </source>
</evidence>
<keyword evidence="6 9" id="KW-0067">ATP-binding</keyword>
<reference evidence="10" key="1">
    <citation type="journal article" date="2019" name="Int. J. Syst. Evol. Microbiol.">
        <title>The Global Catalogue of Microorganisms (GCM) 10K type strain sequencing project: providing services to taxonomists for standard genome sequencing and annotation.</title>
        <authorList>
            <consortium name="The Broad Institute Genomics Platform"/>
            <consortium name="The Broad Institute Genome Sequencing Center for Infectious Disease"/>
            <person name="Wu L."/>
            <person name="Ma J."/>
        </authorList>
    </citation>
    <scope>NUCLEOTIDE SEQUENCE [LARGE SCALE GENOMIC DNA]</scope>
    <source>
        <strain evidence="10">JCM 8201</strain>
    </source>
</reference>
<keyword evidence="10" id="KW-1185">Reference proteome</keyword>
<dbReference type="InterPro" id="IPR017871">
    <property type="entry name" value="ABC_transporter-like_CS"/>
</dbReference>
<dbReference type="PANTHER" id="PTHR43297:SF2">
    <property type="entry name" value="DIPEPTIDE TRANSPORT ATP-BINDING PROTEIN DPPD"/>
    <property type="match status" value="1"/>
</dbReference>
<evidence type="ECO:0000256" key="6">
    <source>
        <dbReference type="ARBA" id="ARBA00022840"/>
    </source>
</evidence>
<dbReference type="InterPro" id="IPR003439">
    <property type="entry name" value="ABC_transporter-like_ATP-bd"/>
</dbReference>
<feature type="domain" description="ABC transporter" evidence="8">
    <location>
        <begin position="5"/>
        <end position="256"/>
    </location>
</feature>
<comment type="subcellular location">
    <subcellularLocation>
        <location evidence="1">Cell membrane</location>
        <topology evidence="1">Peripheral membrane protein</topology>
    </subcellularLocation>
</comment>
<name>A0ABP6GT61_9ACTN</name>
<sequence length="546" mass="58501">MSELLRLEGLRVGYTSGTGTVTEAVRGLDLRVNRGEVVALVGESGSGKSSSAHAAGGLLSPSARVTGGRILFAGQDVTHWPERAWRSLRGAEIGFVPQDPGVSLNPVRRVGSQVADALLPHGHATRRTVRARVEAVLEQAGLPDPRDCARRYPHELSGGMRQRVLIGIALACVPRLLIADEPTSALDVTVQRRILDHLGRLTAAEGTAVLLITHDLGVAADRADRIVVMRDGRAVEEGPTRSILDSPRDPYTRRLLDAVPTLGAPPLITSVPVADAPGKDGAAPLLELRSVTKEFRRGSGVTTAVRGVDLVVPRGRTVGLVGESGSGKSTIARMALRLTAPTSGRVLFDGIDLTGLSRRELRPLRRRFQPVYQNPFSSLDPRLSVGEIIGEPLDAFGEGDRAARRRRAAELLDQVALPAETIDRRPAELSGGQRQRVAIARALALRPELIVLDEPVSALDVSVQDQILRLLVDLQAELGLSYLFISHDLAVIRQVAHEVVILRAGTVVESGPAAEIYDNPRHEYTKEFLMAIPGHAPARAQAEAGG</sequence>
<evidence type="ECO:0000313" key="9">
    <source>
        <dbReference type="EMBL" id="GAA2728709.1"/>
    </source>
</evidence>
<dbReference type="PROSITE" id="PS50893">
    <property type="entry name" value="ABC_TRANSPORTER_2"/>
    <property type="match status" value="2"/>
</dbReference>
<dbReference type="InterPro" id="IPR003593">
    <property type="entry name" value="AAA+_ATPase"/>
</dbReference>
<evidence type="ECO:0000256" key="7">
    <source>
        <dbReference type="ARBA" id="ARBA00023136"/>
    </source>
</evidence>
<dbReference type="PANTHER" id="PTHR43297">
    <property type="entry name" value="OLIGOPEPTIDE TRANSPORT ATP-BINDING PROTEIN APPD"/>
    <property type="match status" value="1"/>
</dbReference>
<feature type="domain" description="ABC transporter" evidence="8">
    <location>
        <begin position="286"/>
        <end position="529"/>
    </location>
</feature>
<gene>
    <name evidence="9" type="ORF">GCM10010439_37530</name>
</gene>
<evidence type="ECO:0000256" key="3">
    <source>
        <dbReference type="ARBA" id="ARBA00022448"/>
    </source>
</evidence>
<protein>
    <submittedName>
        <fullName evidence="9">ABC transporter ATP-binding protein</fullName>
    </submittedName>
</protein>
<dbReference type="Gene3D" id="3.40.50.300">
    <property type="entry name" value="P-loop containing nucleotide triphosphate hydrolases"/>
    <property type="match status" value="2"/>
</dbReference>
<dbReference type="SMART" id="SM00382">
    <property type="entry name" value="AAA"/>
    <property type="match status" value="2"/>
</dbReference>
<keyword evidence="4" id="KW-1003">Cell membrane</keyword>
<dbReference type="Pfam" id="PF00005">
    <property type="entry name" value="ABC_tran"/>
    <property type="match status" value="2"/>
</dbReference>
<dbReference type="NCBIfam" id="NF008453">
    <property type="entry name" value="PRK11308.1"/>
    <property type="match status" value="2"/>
</dbReference>
<dbReference type="Pfam" id="PF08352">
    <property type="entry name" value="oligo_HPY"/>
    <property type="match status" value="2"/>
</dbReference>
<evidence type="ECO:0000256" key="5">
    <source>
        <dbReference type="ARBA" id="ARBA00022741"/>
    </source>
</evidence>
<evidence type="ECO:0000256" key="1">
    <source>
        <dbReference type="ARBA" id="ARBA00004202"/>
    </source>
</evidence>
<keyword evidence="3" id="KW-0813">Transport</keyword>
<dbReference type="CDD" id="cd03257">
    <property type="entry name" value="ABC_NikE_OppD_transporters"/>
    <property type="match status" value="2"/>
</dbReference>
<evidence type="ECO:0000256" key="4">
    <source>
        <dbReference type="ARBA" id="ARBA00022475"/>
    </source>
</evidence>
<dbReference type="GO" id="GO:0005524">
    <property type="term" value="F:ATP binding"/>
    <property type="evidence" value="ECO:0007669"/>
    <property type="project" value="UniProtKB-KW"/>
</dbReference>
<keyword evidence="7" id="KW-0472">Membrane</keyword>
<dbReference type="InterPro" id="IPR027417">
    <property type="entry name" value="P-loop_NTPase"/>
</dbReference>
<dbReference type="Proteomes" id="UP001501842">
    <property type="component" value="Unassembled WGS sequence"/>
</dbReference>
<comment type="caution">
    <text evidence="9">The sequence shown here is derived from an EMBL/GenBank/DDBJ whole genome shotgun (WGS) entry which is preliminary data.</text>
</comment>
<dbReference type="SUPFAM" id="SSF52540">
    <property type="entry name" value="P-loop containing nucleoside triphosphate hydrolases"/>
    <property type="match status" value="2"/>
</dbReference>
<dbReference type="EMBL" id="BAAATZ010000013">
    <property type="protein sequence ID" value="GAA2728709.1"/>
    <property type="molecule type" value="Genomic_DNA"/>
</dbReference>
<dbReference type="InterPro" id="IPR050388">
    <property type="entry name" value="ABC_Ni/Peptide_Import"/>
</dbReference>
<dbReference type="RefSeq" id="WP_344451778.1">
    <property type="nucleotide sequence ID" value="NZ_BAAATZ010000013.1"/>
</dbReference>